<name>N4W7N8_9BACI</name>
<dbReference type="EMBL" id="APML01000053">
    <property type="protein sequence ID" value="ENH96288.1"/>
    <property type="molecule type" value="Genomic_DNA"/>
</dbReference>
<evidence type="ECO:0008006" key="4">
    <source>
        <dbReference type="Google" id="ProtNLM"/>
    </source>
</evidence>
<feature type="compositionally biased region" description="Pro residues" evidence="1">
    <location>
        <begin position="36"/>
        <end position="52"/>
    </location>
</feature>
<keyword evidence="3" id="KW-1185">Reference proteome</keyword>
<dbReference type="STRING" id="1308866.J416_11747"/>
<dbReference type="RefSeq" id="WP_003471533.1">
    <property type="nucleotide sequence ID" value="NZ_APML01000053.1"/>
</dbReference>
<sequence length="151" mass="16891">MEYINPSHTEMYHDYGCCPEEDLDGRGGPSGFSPQQQPPTSFPGQGPGPGPGFMPGGPQQGAGMAPQGPPPQQIPQQPMQQAQGPQLFAVDPGAIRSCLFRYTYIWINRFQSFWFYPTYVGRQSVAGYRWTGFRWVYFGIDLNRIQSFTCV</sequence>
<dbReference type="PATRIC" id="fig|1308866.3.peg.2374"/>
<gene>
    <name evidence="2" type="ORF">J416_11747</name>
</gene>
<dbReference type="eggNOG" id="ENOG5032RKH">
    <property type="taxonomic scope" value="Bacteria"/>
</dbReference>
<dbReference type="Proteomes" id="UP000012283">
    <property type="component" value="Unassembled WGS sequence"/>
</dbReference>
<evidence type="ECO:0000313" key="2">
    <source>
        <dbReference type="EMBL" id="ENH96288.1"/>
    </source>
</evidence>
<proteinExistence type="predicted"/>
<evidence type="ECO:0000256" key="1">
    <source>
        <dbReference type="SAM" id="MobiDB-lite"/>
    </source>
</evidence>
<protein>
    <recommendedName>
        <fullName evidence="4">Transporter</fullName>
    </recommendedName>
</protein>
<evidence type="ECO:0000313" key="3">
    <source>
        <dbReference type="Proteomes" id="UP000012283"/>
    </source>
</evidence>
<comment type="caution">
    <text evidence="2">The sequence shown here is derived from an EMBL/GenBank/DDBJ whole genome shotgun (WGS) entry which is preliminary data.</text>
</comment>
<feature type="compositionally biased region" description="Low complexity" evidence="1">
    <location>
        <begin position="74"/>
        <end position="84"/>
    </location>
</feature>
<dbReference type="OrthoDB" id="2068061at2"/>
<feature type="region of interest" description="Disordered" evidence="1">
    <location>
        <begin position="15"/>
        <end position="84"/>
    </location>
</feature>
<organism evidence="2 3">
    <name type="scientific">Gracilibacillus halophilus YIM-C55.5</name>
    <dbReference type="NCBI Taxonomy" id="1308866"/>
    <lineage>
        <taxon>Bacteria</taxon>
        <taxon>Bacillati</taxon>
        <taxon>Bacillota</taxon>
        <taxon>Bacilli</taxon>
        <taxon>Bacillales</taxon>
        <taxon>Bacillaceae</taxon>
        <taxon>Gracilibacillus</taxon>
    </lineage>
</organism>
<accession>N4W7N8</accession>
<dbReference type="AlphaFoldDB" id="N4W7N8"/>
<reference evidence="2 3" key="1">
    <citation type="submission" date="2013-03" db="EMBL/GenBank/DDBJ databases">
        <title>Draft genome sequence of Gracibacillus halophilus YIM-C55.5, a moderately halophilic and thermophilic organism from the Xiaochaidamu salt lake.</title>
        <authorList>
            <person name="Sugumar T."/>
            <person name="Polireddy D.R."/>
            <person name="Antony A."/>
            <person name="Madhava Y.R."/>
            <person name="Sivakumar N."/>
        </authorList>
    </citation>
    <scope>NUCLEOTIDE SEQUENCE [LARGE SCALE GENOMIC DNA]</scope>
    <source>
        <strain evidence="2 3">YIM-C55.5</strain>
    </source>
</reference>